<reference evidence="1 2" key="1">
    <citation type="submission" date="2016-11" db="EMBL/GenBank/DDBJ databases">
        <title>The macronuclear genome of Stentor coeruleus: a giant cell with tiny introns.</title>
        <authorList>
            <person name="Slabodnick M."/>
            <person name="Ruby J.G."/>
            <person name="Reiff S.B."/>
            <person name="Swart E.C."/>
            <person name="Gosai S."/>
            <person name="Prabakaran S."/>
            <person name="Witkowska E."/>
            <person name="Larue G.E."/>
            <person name="Fisher S."/>
            <person name="Freeman R.M."/>
            <person name="Gunawardena J."/>
            <person name="Chu W."/>
            <person name="Stover N.A."/>
            <person name="Gregory B.D."/>
            <person name="Nowacki M."/>
            <person name="Derisi J."/>
            <person name="Roy S.W."/>
            <person name="Marshall W.F."/>
            <person name="Sood P."/>
        </authorList>
    </citation>
    <scope>NUCLEOTIDE SEQUENCE [LARGE SCALE GENOMIC DNA]</scope>
    <source>
        <strain evidence="1">WM001</strain>
    </source>
</reference>
<comment type="caution">
    <text evidence="1">The sequence shown here is derived from an EMBL/GenBank/DDBJ whole genome shotgun (WGS) entry which is preliminary data.</text>
</comment>
<dbReference type="AlphaFoldDB" id="A0A1R2BJH2"/>
<dbReference type="EMBL" id="MPUH01000606">
    <property type="protein sequence ID" value="OMJ76884.1"/>
    <property type="molecule type" value="Genomic_DNA"/>
</dbReference>
<accession>A0A1R2BJH2</accession>
<keyword evidence="2" id="KW-1185">Reference proteome</keyword>
<protein>
    <submittedName>
        <fullName evidence="1">Uncharacterized protein</fullName>
    </submittedName>
</protein>
<gene>
    <name evidence="1" type="ORF">SteCoe_23656</name>
</gene>
<evidence type="ECO:0000313" key="2">
    <source>
        <dbReference type="Proteomes" id="UP000187209"/>
    </source>
</evidence>
<proteinExistence type="predicted"/>
<organism evidence="1 2">
    <name type="scientific">Stentor coeruleus</name>
    <dbReference type="NCBI Taxonomy" id="5963"/>
    <lineage>
        <taxon>Eukaryota</taxon>
        <taxon>Sar</taxon>
        <taxon>Alveolata</taxon>
        <taxon>Ciliophora</taxon>
        <taxon>Postciliodesmatophora</taxon>
        <taxon>Heterotrichea</taxon>
        <taxon>Heterotrichida</taxon>
        <taxon>Stentoridae</taxon>
        <taxon>Stentor</taxon>
    </lineage>
</organism>
<dbReference type="Proteomes" id="UP000187209">
    <property type="component" value="Unassembled WGS sequence"/>
</dbReference>
<name>A0A1R2BJH2_9CILI</name>
<evidence type="ECO:0000313" key="1">
    <source>
        <dbReference type="EMBL" id="OMJ76884.1"/>
    </source>
</evidence>
<sequence length="435" mass="50059">MSKRASLSSNKLLFRPKLKPTLTENSLSNLKKSSKSLHQISTSVEKYTHTLSNEDFSHFINDHRESRKSLQVPNSNFSIINPSFKKKLILKPTCLSEKIVPRRSSKISHVLTKTSANPEKSTKKTPQKYSILPSIVKKSLPIAKVLNKARILVRAAVHLNHDSLVSVKNDNEDTSSELEDNEYQQETYKIACYISGQLIDSFFDDFCQKISQESYNEVLLAYLLLFSSSVLDKYLQEVLAYEVYDVACKAYALSKEIEYLDSHEIIYTGTIEEEINTIIETLIKERFALEICESFINNYSIDDIVKEAISDETQAKVTIVAITINQLLEDFFSEEWLDILIEDEINEVRLLSLWSLFPEKLQKDYCKNYSSQLITKLAELIYYDYLNDIVGELWPMAIVNSLIRNLNTDDIEITMPLIKVPIQARRRLTICTFTN</sequence>